<keyword evidence="3" id="KW-0378">Hydrolase</keyword>
<dbReference type="EMBL" id="JABJRC010000001">
    <property type="protein sequence ID" value="NOL38857.1"/>
    <property type="molecule type" value="Genomic_DNA"/>
</dbReference>
<dbReference type="SMART" id="SM00644">
    <property type="entry name" value="Ami_2"/>
    <property type="match status" value="1"/>
</dbReference>
<evidence type="ECO:0000256" key="2">
    <source>
        <dbReference type="ARBA" id="ARBA00011901"/>
    </source>
</evidence>
<evidence type="ECO:0000313" key="8">
    <source>
        <dbReference type="EMBL" id="NOL38857.1"/>
    </source>
</evidence>
<dbReference type="GO" id="GO:0009253">
    <property type="term" value="P:peptidoglycan catabolic process"/>
    <property type="evidence" value="ECO:0007669"/>
    <property type="project" value="InterPro"/>
</dbReference>
<dbReference type="InterPro" id="IPR008258">
    <property type="entry name" value="Transglycosylase_SLT_dom_1"/>
</dbReference>
<dbReference type="GO" id="GO:0071555">
    <property type="term" value="P:cell wall organization"/>
    <property type="evidence" value="ECO:0007669"/>
    <property type="project" value="UniProtKB-KW"/>
</dbReference>
<dbReference type="InterPro" id="IPR036505">
    <property type="entry name" value="Amidase/PGRP_sf"/>
</dbReference>
<name>A0A7Y4KUF8_9ACTN</name>
<dbReference type="EMBL" id="JACHKF010000001">
    <property type="protein sequence ID" value="MBB6568555.1"/>
    <property type="molecule type" value="Genomic_DNA"/>
</dbReference>
<evidence type="ECO:0000259" key="6">
    <source>
        <dbReference type="SMART" id="SM00644"/>
    </source>
</evidence>
<dbReference type="SUPFAM" id="SSF53955">
    <property type="entry name" value="Lysozyme-like"/>
    <property type="match status" value="1"/>
</dbReference>
<dbReference type="AlphaFoldDB" id="A0A7Y4KUF8"/>
<dbReference type="RefSeq" id="WP_171670254.1">
    <property type="nucleotide sequence ID" value="NZ_BAAAGT010000018.1"/>
</dbReference>
<evidence type="ECO:0000256" key="1">
    <source>
        <dbReference type="ARBA" id="ARBA00001561"/>
    </source>
</evidence>
<comment type="catalytic activity">
    <reaction evidence="1">
        <text>Hydrolyzes the link between N-acetylmuramoyl residues and L-amino acid residues in certain cell-wall glycopeptides.</text>
        <dbReference type="EC" id="3.5.1.28"/>
    </reaction>
</comment>
<dbReference type="InterPro" id="IPR051206">
    <property type="entry name" value="NAMLAA_amidase_2"/>
</dbReference>
<dbReference type="Gene3D" id="1.10.530.10">
    <property type="match status" value="1"/>
</dbReference>
<keyword evidence="5" id="KW-0732">Signal</keyword>
<gene>
    <name evidence="7" type="ORF">HNR71_004192</name>
    <name evidence="8" type="ORF">HPO96_01230</name>
</gene>
<dbReference type="SUPFAM" id="SSF55846">
    <property type="entry name" value="N-acetylmuramoyl-L-alanine amidase-like"/>
    <property type="match status" value="1"/>
</dbReference>
<feature type="signal peptide" evidence="5">
    <location>
        <begin position="1"/>
        <end position="26"/>
    </location>
</feature>
<dbReference type="Pfam" id="PF01510">
    <property type="entry name" value="Amidase_2"/>
    <property type="match status" value="1"/>
</dbReference>
<keyword evidence="9" id="KW-1185">Reference proteome</keyword>
<dbReference type="InterPro" id="IPR023346">
    <property type="entry name" value="Lysozyme-like_dom_sf"/>
</dbReference>
<feature type="chain" id="PRO_5038257844" description="N-acetylmuramoyl-L-alanine amidase" evidence="5">
    <location>
        <begin position="27"/>
        <end position="639"/>
    </location>
</feature>
<protein>
    <recommendedName>
        <fullName evidence="2">N-acetylmuramoyl-L-alanine amidase</fullName>
        <ecNumber evidence="2">3.5.1.28</ecNumber>
    </recommendedName>
</protein>
<evidence type="ECO:0000256" key="3">
    <source>
        <dbReference type="ARBA" id="ARBA00022801"/>
    </source>
</evidence>
<evidence type="ECO:0000313" key="9">
    <source>
        <dbReference type="Proteomes" id="UP000534306"/>
    </source>
</evidence>
<evidence type="ECO:0000256" key="5">
    <source>
        <dbReference type="SAM" id="SignalP"/>
    </source>
</evidence>
<dbReference type="Pfam" id="PF01464">
    <property type="entry name" value="SLT"/>
    <property type="match status" value="1"/>
</dbReference>
<dbReference type="PANTHER" id="PTHR30417">
    <property type="entry name" value="N-ACETYLMURAMOYL-L-ALANINE AMIDASE AMID"/>
    <property type="match status" value="1"/>
</dbReference>
<keyword evidence="4" id="KW-0961">Cell wall biogenesis/degradation</keyword>
<dbReference type="CDD" id="cd06583">
    <property type="entry name" value="PGRP"/>
    <property type="match status" value="1"/>
</dbReference>
<dbReference type="Gene3D" id="3.40.80.10">
    <property type="entry name" value="Peptidoglycan recognition protein-like"/>
    <property type="match status" value="1"/>
</dbReference>
<evidence type="ECO:0000256" key="4">
    <source>
        <dbReference type="ARBA" id="ARBA00023316"/>
    </source>
</evidence>
<organism evidence="8 9">
    <name type="scientific">Kribbella sandramycini</name>
    <dbReference type="NCBI Taxonomy" id="60450"/>
    <lineage>
        <taxon>Bacteria</taxon>
        <taxon>Bacillati</taxon>
        <taxon>Actinomycetota</taxon>
        <taxon>Actinomycetes</taxon>
        <taxon>Propionibacteriales</taxon>
        <taxon>Kribbellaceae</taxon>
        <taxon>Kribbella</taxon>
    </lineage>
</organism>
<dbReference type="InterPro" id="IPR002502">
    <property type="entry name" value="Amidase_domain"/>
</dbReference>
<feature type="domain" description="N-acetylmuramoyl-L-alanine amidase" evidence="6">
    <location>
        <begin position="260"/>
        <end position="397"/>
    </location>
</feature>
<comment type="caution">
    <text evidence="8">The sequence shown here is derived from an EMBL/GenBank/DDBJ whole genome shotgun (WGS) entry which is preliminary data.</text>
</comment>
<reference evidence="8 9" key="1">
    <citation type="submission" date="2020-05" db="EMBL/GenBank/DDBJ databases">
        <title>Genome sequence of Kribbella sandramycini ATCC 39419.</title>
        <authorList>
            <person name="Maclea K.S."/>
            <person name="Fair J.L."/>
        </authorList>
    </citation>
    <scope>NUCLEOTIDE SEQUENCE [LARGE SCALE GENOMIC DNA]</scope>
    <source>
        <strain evidence="8 9">ATCC 39419</strain>
    </source>
</reference>
<accession>A0A7Y4KUF8</accession>
<dbReference type="FunFam" id="3.40.80.10:FF:000006">
    <property type="entry name" value="N-acetylmuramoyl-L-alanine amidase"/>
    <property type="match status" value="1"/>
</dbReference>
<proteinExistence type="predicted"/>
<dbReference type="Proteomes" id="UP000553957">
    <property type="component" value="Unassembled WGS sequence"/>
</dbReference>
<reference evidence="7 10" key="2">
    <citation type="submission" date="2020-08" db="EMBL/GenBank/DDBJ databases">
        <title>Sequencing the genomes of 1000 actinobacteria strains.</title>
        <authorList>
            <person name="Klenk H.-P."/>
        </authorList>
    </citation>
    <scope>NUCLEOTIDE SEQUENCE [LARGE SCALE GENOMIC DNA]</scope>
    <source>
        <strain evidence="7 10">DSM 15626</strain>
    </source>
</reference>
<dbReference type="Proteomes" id="UP000534306">
    <property type="component" value="Unassembled WGS sequence"/>
</dbReference>
<dbReference type="EC" id="3.5.1.28" evidence="2"/>
<dbReference type="GO" id="GO:0009254">
    <property type="term" value="P:peptidoglycan turnover"/>
    <property type="evidence" value="ECO:0007669"/>
    <property type="project" value="TreeGrafter"/>
</dbReference>
<dbReference type="GO" id="GO:0008745">
    <property type="term" value="F:N-acetylmuramoyl-L-alanine amidase activity"/>
    <property type="evidence" value="ECO:0007669"/>
    <property type="project" value="UniProtKB-EC"/>
</dbReference>
<sequence length="639" mass="68788">MLRRTKILAALAAVALPITVTGVSSGGPPAVAAPPETGAYAAAFGAAAAKYGVPESVLLAVSYAESRWDDHQGASSTSGGYGPMHLTAVDPSTVLDLSGKQRTFKTQSLLTLYRAAKLTGLDPVALRSDPASNIAGGAALLAAYQKELGLPVGAETSPAQWYGAVASYGETADRTAAAGFADDVYAILARGATRTTNTGQHVAMQPLAVTPDKSQVEKLDLPAGAKRTNADVECPATVACEWLPAPYQKLGPAPTSYGNHDKGNRPKTGKIDYIVIHDAEGYWQGTLNLAQDPTWTSWHYTMRASDGYIWQHVKTKDVPWQAGNWYVNMHSVGIEHEGFAKTGAAWYSETMYRNSAKLVRYLAKKNDIPLDRAHIIGHDQVPGLLPPRVKEMHWDPGPFWDWEHYMDLLGAPIYGHSIFPVKVGSIVTIKPGFAGNHQVMYGCAGAGVPCAEQGSNFIYLRQAPDDNAPLVKDIGLRPNGADSTTEVSDIGARAAAGGEYVVAQRQGDWVGVWYLGAIGWFKSPKSAPDAFAKPGAVVTPKKGKTSVPVYGRAYPEESAYPAGIPYQEITPMQYSIGAGQAYSLGDASIQTDYYRAVTFDVTDPNDHVQVIGKDRYYQIWFGHRMYYVRAADVDIRPAF</sequence>
<evidence type="ECO:0000313" key="7">
    <source>
        <dbReference type="EMBL" id="MBB6568555.1"/>
    </source>
</evidence>
<evidence type="ECO:0000313" key="10">
    <source>
        <dbReference type="Proteomes" id="UP000553957"/>
    </source>
</evidence>
<dbReference type="PANTHER" id="PTHR30417:SF1">
    <property type="entry name" value="N-ACETYLMURAMOYL-L-ALANINE AMIDASE AMID"/>
    <property type="match status" value="1"/>
</dbReference>